<keyword evidence="1" id="KW-0812">Transmembrane</keyword>
<evidence type="ECO:0000256" key="1">
    <source>
        <dbReference type="SAM" id="Phobius"/>
    </source>
</evidence>
<keyword evidence="1" id="KW-0472">Membrane</keyword>
<dbReference type="OrthoDB" id="8685152at2"/>
<evidence type="ECO:0000313" key="3">
    <source>
        <dbReference type="Proteomes" id="UP000275281"/>
    </source>
</evidence>
<evidence type="ECO:0000313" key="2">
    <source>
        <dbReference type="EMBL" id="RPJ68766.1"/>
    </source>
</evidence>
<dbReference type="Proteomes" id="UP000275281">
    <property type="component" value="Unassembled WGS sequence"/>
</dbReference>
<organism evidence="2 3">
    <name type="scientific">Alteromonas sediminis</name>
    <dbReference type="NCBI Taxonomy" id="2259342"/>
    <lineage>
        <taxon>Bacteria</taxon>
        <taxon>Pseudomonadati</taxon>
        <taxon>Pseudomonadota</taxon>
        <taxon>Gammaproteobacteria</taxon>
        <taxon>Alteromonadales</taxon>
        <taxon>Alteromonadaceae</taxon>
        <taxon>Alteromonas/Salinimonas group</taxon>
        <taxon>Alteromonas</taxon>
    </lineage>
</organism>
<gene>
    <name evidence="2" type="ORF">DRW07_05065</name>
</gene>
<sequence length="109" mass="12223">MALIDCPSCGKKISDKSESCPHCDFAVKAASADDIVRKQNMQRFKKLSSLQSQSMLAMLMFVLGFGFMYWGGVAPGDMQHNIAILVCVAGFVWYIVNRVRIVIIKRFNQ</sequence>
<dbReference type="AlphaFoldDB" id="A0A3N5Y659"/>
<feature type="transmembrane region" description="Helical" evidence="1">
    <location>
        <begin position="55"/>
        <end position="72"/>
    </location>
</feature>
<dbReference type="EMBL" id="RPOK01000001">
    <property type="protein sequence ID" value="RPJ68766.1"/>
    <property type="molecule type" value="Genomic_DNA"/>
</dbReference>
<reference evidence="2 3" key="1">
    <citation type="submission" date="2018-11" db="EMBL/GenBank/DDBJ databases">
        <authorList>
            <person name="Ye M.-Q."/>
            <person name="Du Z.-J."/>
        </authorList>
    </citation>
    <scope>NUCLEOTIDE SEQUENCE [LARGE SCALE GENOMIC DNA]</scope>
    <source>
        <strain evidence="2 3">U0105</strain>
    </source>
</reference>
<keyword evidence="3" id="KW-1185">Reference proteome</keyword>
<name>A0A3N5Y659_9ALTE</name>
<comment type="caution">
    <text evidence="2">The sequence shown here is derived from an EMBL/GenBank/DDBJ whole genome shotgun (WGS) entry which is preliminary data.</text>
</comment>
<proteinExistence type="predicted"/>
<feature type="transmembrane region" description="Helical" evidence="1">
    <location>
        <begin position="78"/>
        <end position="96"/>
    </location>
</feature>
<protein>
    <submittedName>
        <fullName evidence="2">Zinc ribbon domain-containing protein</fullName>
    </submittedName>
</protein>
<accession>A0A3N5Y659</accession>
<keyword evidence="1" id="KW-1133">Transmembrane helix</keyword>
<dbReference type="RefSeq" id="WP_124026766.1">
    <property type="nucleotide sequence ID" value="NZ_JBHRSN010000005.1"/>
</dbReference>